<evidence type="ECO:0000313" key="1">
    <source>
        <dbReference type="EMBL" id="GAA0486928.1"/>
    </source>
</evidence>
<proteinExistence type="predicted"/>
<sequence length="277" mass="32288">MIDDFIKQTVSFLERTNTRIHTPETRTVTYEGNTTSLLMSDSEVVYVNTANISDNVHLGIMLFFSILDAKVDLLYPELDGKSFRQRHKRLPKTNDDELILSQLFRILKLLRNASVHSKNSIIIKNNEITCSYINKKTKFQLIITKLGLELIYSLILEFVKPSMSTSLYWESIRRTYYDDIKANITLFVDDLGDNNLLDISNEIRLKRSVRYRITNSTFKIEKGYLLIERPYGLNENEKECLSCDYEVTYGEKAYLIPSEALDINNKIDVAHLYLWQV</sequence>
<evidence type="ECO:0008006" key="3">
    <source>
        <dbReference type="Google" id="ProtNLM"/>
    </source>
</evidence>
<dbReference type="EMBL" id="BAAADO010000002">
    <property type="protein sequence ID" value="GAA0486928.1"/>
    <property type="molecule type" value="Genomic_DNA"/>
</dbReference>
<dbReference type="Proteomes" id="UP001500880">
    <property type="component" value="Unassembled WGS sequence"/>
</dbReference>
<organism evidence="1 2">
    <name type="scientific">Salinibacillus aidingensis</name>
    <dbReference type="NCBI Taxonomy" id="237684"/>
    <lineage>
        <taxon>Bacteria</taxon>
        <taxon>Bacillati</taxon>
        <taxon>Bacillota</taxon>
        <taxon>Bacilli</taxon>
        <taxon>Bacillales</taxon>
        <taxon>Bacillaceae</taxon>
        <taxon>Salinibacillus</taxon>
    </lineage>
</organism>
<evidence type="ECO:0000313" key="2">
    <source>
        <dbReference type="Proteomes" id="UP001500880"/>
    </source>
</evidence>
<keyword evidence="2" id="KW-1185">Reference proteome</keyword>
<dbReference type="RefSeq" id="WP_343838403.1">
    <property type="nucleotide sequence ID" value="NZ_BAAADO010000002.1"/>
</dbReference>
<comment type="caution">
    <text evidence="1">The sequence shown here is derived from an EMBL/GenBank/DDBJ whole genome shotgun (WGS) entry which is preliminary data.</text>
</comment>
<accession>A0ABP3KTX9</accession>
<name>A0ABP3KTX9_9BACI</name>
<gene>
    <name evidence="1" type="ORF">GCM10008986_10430</name>
</gene>
<reference evidence="2" key="1">
    <citation type="journal article" date="2019" name="Int. J. Syst. Evol. Microbiol.">
        <title>The Global Catalogue of Microorganisms (GCM) 10K type strain sequencing project: providing services to taxonomists for standard genome sequencing and annotation.</title>
        <authorList>
            <consortium name="The Broad Institute Genomics Platform"/>
            <consortium name="The Broad Institute Genome Sequencing Center for Infectious Disease"/>
            <person name="Wu L."/>
            <person name="Ma J."/>
        </authorList>
    </citation>
    <scope>NUCLEOTIDE SEQUENCE [LARGE SCALE GENOMIC DNA]</scope>
    <source>
        <strain evidence="2">JCM 12389</strain>
    </source>
</reference>
<protein>
    <recommendedName>
        <fullName evidence="3">pEK499-p136 HEPN domain-containing protein</fullName>
    </recommendedName>
</protein>